<dbReference type="Gene3D" id="1.25.40.180">
    <property type="match status" value="2"/>
</dbReference>
<dbReference type="GO" id="GO:0016281">
    <property type="term" value="C:eukaryotic translation initiation factor 4F complex"/>
    <property type="evidence" value="ECO:0007669"/>
    <property type="project" value="TreeGrafter"/>
</dbReference>
<protein>
    <recommendedName>
        <fullName evidence="5">MI domain-containing protein</fullName>
    </recommendedName>
</protein>
<keyword evidence="3" id="KW-0648">Protein biosynthesis</keyword>
<evidence type="ECO:0000256" key="2">
    <source>
        <dbReference type="ARBA" id="ARBA00022540"/>
    </source>
</evidence>
<evidence type="ECO:0000256" key="3">
    <source>
        <dbReference type="ARBA" id="ARBA00022917"/>
    </source>
</evidence>
<keyword evidence="2" id="KW-0396">Initiation factor</keyword>
<name>A0A7S0CRU0_MICPS</name>
<organism evidence="6">
    <name type="scientific">Micromonas pusilla</name>
    <name type="common">Picoplanktonic green alga</name>
    <name type="synonym">Chromulina pusilla</name>
    <dbReference type="NCBI Taxonomy" id="38833"/>
    <lineage>
        <taxon>Eukaryota</taxon>
        <taxon>Viridiplantae</taxon>
        <taxon>Chlorophyta</taxon>
        <taxon>Mamiellophyceae</taxon>
        <taxon>Mamiellales</taxon>
        <taxon>Mamiellaceae</taxon>
        <taxon>Micromonas</taxon>
    </lineage>
</organism>
<feature type="compositionally biased region" description="Basic and acidic residues" evidence="4">
    <location>
        <begin position="92"/>
        <end position="116"/>
    </location>
</feature>
<dbReference type="SUPFAM" id="SSF48371">
    <property type="entry name" value="ARM repeat"/>
    <property type="match status" value="2"/>
</dbReference>
<dbReference type="InterPro" id="IPR003891">
    <property type="entry name" value="Initiation_fac_eIF4g_MI"/>
</dbReference>
<dbReference type="SMART" id="SM00543">
    <property type="entry name" value="MIF4G"/>
    <property type="match status" value="1"/>
</dbReference>
<feature type="compositionally biased region" description="Basic and acidic residues" evidence="4">
    <location>
        <begin position="122"/>
        <end position="136"/>
    </location>
</feature>
<dbReference type="AlphaFoldDB" id="A0A7S0CRU0"/>
<proteinExistence type="inferred from homology"/>
<dbReference type="Pfam" id="PF02847">
    <property type="entry name" value="MA3"/>
    <property type="match status" value="1"/>
</dbReference>
<dbReference type="PANTHER" id="PTHR23253">
    <property type="entry name" value="EUKARYOTIC TRANSLATION INITIATION FACTOR 4 GAMMA"/>
    <property type="match status" value="1"/>
</dbReference>
<dbReference type="InterPro" id="IPR003890">
    <property type="entry name" value="MIF4G-like_typ-3"/>
</dbReference>
<feature type="region of interest" description="Disordered" evidence="4">
    <location>
        <begin position="1"/>
        <end position="40"/>
    </location>
</feature>
<dbReference type="Pfam" id="PF02854">
    <property type="entry name" value="MIF4G"/>
    <property type="match status" value="1"/>
</dbReference>
<dbReference type="PANTHER" id="PTHR23253:SF53">
    <property type="entry name" value="EUKARYOTIC TRANSLATION INITIATION FACTOR ISOFORM 4G-1"/>
    <property type="match status" value="1"/>
</dbReference>
<dbReference type="EMBL" id="HBEN01002271">
    <property type="protein sequence ID" value="CAD8432164.1"/>
    <property type="molecule type" value="Transcribed_RNA"/>
</dbReference>
<feature type="region of interest" description="Disordered" evidence="4">
    <location>
        <begin position="90"/>
        <end position="150"/>
    </location>
</feature>
<feature type="domain" description="MI" evidence="5">
    <location>
        <begin position="529"/>
        <end position="656"/>
    </location>
</feature>
<sequence length="723" mass="77305">METISLRPGGTGPTAGTFASFAMGSRPQAPSESTSKRLSSEDVIKYTKDFIVQFRERCSEMPVELATSPLEVVINDVNDDAMGDDTAAAQWGKKEAANAEKSDGKSDAKDWKDKPEVSSGEKSGKESKNSGSDSKKKSGGRVDLTPLPVGTEGAEIVKAENAWARGATDDAKTKTTRAIKGILNKITPEKFDRLMEQLLECGIDDAATLSETISIVFDKAIWEPGFCGMYADVCLRLSKELPEFPSGVEGGKPVTFRRILLNTCQEEFEGAGKARDELESIADPNERAAAAKRVKVRTMGNIKLIGELYKKRMIAEKILHACVTDLLGSPSSEPPEENVEALCNLLVTVGKELDASPKLPKQMMEMYFARLAALADETSTLDSRVRFLCRDVIELRKADWVPRVKKLEAMTLSEIHAEAAAALGISPAQTEEILFPEADGWEVVGKNGRSASSNNLAAMGGGKQSSLSGPYVAASHKAAMPTEKEKLKRDAQLREAARERAQAALVGPATPATSSEPAAAATGAMDAEKVEEKTKSLVNEYMQVADLKEAVLCVKEIVAGAKDANALAAMTKHMVAHVVDVSTEKANDLMAKLLAACVKQCGVSADVVFADLENTIEALEDIAIDVPMAPKLLGVMLARLIIEGALEAGTLNAATLKIDEGAVPTRRDFAAAALKELKKNGKVGLAEYVTKSGLDVKAALTGDEKFDGPLNAFLEKNGLKELC</sequence>
<evidence type="ECO:0000256" key="1">
    <source>
        <dbReference type="ARBA" id="ARBA00005775"/>
    </source>
</evidence>
<accession>A0A7S0CRU0</accession>
<dbReference type="PROSITE" id="PS51366">
    <property type="entry name" value="MI"/>
    <property type="match status" value="1"/>
</dbReference>
<feature type="compositionally biased region" description="Low complexity" evidence="4">
    <location>
        <begin position="504"/>
        <end position="524"/>
    </location>
</feature>
<evidence type="ECO:0000256" key="4">
    <source>
        <dbReference type="SAM" id="MobiDB-lite"/>
    </source>
</evidence>
<dbReference type="SMART" id="SM00544">
    <property type="entry name" value="MA3"/>
    <property type="match status" value="1"/>
</dbReference>
<evidence type="ECO:0000259" key="5">
    <source>
        <dbReference type="PROSITE" id="PS51366"/>
    </source>
</evidence>
<dbReference type="GO" id="GO:0003729">
    <property type="term" value="F:mRNA binding"/>
    <property type="evidence" value="ECO:0007669"/>
    <property type="project" value="TreeGrafter"/>
</dbReference>
<dbReference type="GO" id="GO:0003743">
    <property type="term" value="F:translation initiation factor activity"/>
    <property type="evidence" value="ECO:0007669"/>
    <property type="project" value="UniProtKB-KW"/>
</dbReference>
<gene>
    <name evidence="6" type="ORF">MSP1401_LOCUS1857</name>
</gene>
<feature type="region of interest" description="Disordered" evidence="4">
    <location>
        <begin position="504"/>
        <end position="527"/>
    </location>
</feature>
<dbReference type="InterPro" id="IPR016024">
    <property type="entry name" value="ARM-type_fold"/>
</dbReference>
<comment type="similarity">
    <text evidence="1">Belongs to the eukaryotic initiation factor 4G family.</text>
</comment>
<reference evidence="6" key="1">
    <citation type="submission" date="2021-01" db="EMBL/GenBank/DDBJ databases">
        <authorList>
            <person name="Corre E."/>
            <person name="Pelletier E."/>
            <person name="Niang G."/>
            <person name="Scheremetjew M."/>
            <person name="Finn R."/>
            <person name="Kale V."/>
            <person name="Holt S."/>
            <person name="Cochrane G."/>
            <person name="Meng A."/>
            <person name="Brown T."/>
            <person name="Cohen L."/>
        </authorList>
    </citation>
    <scope>NUCLEOTIDE SEQUENCE</scope>
    <source>
        <strain evidence="6">CCAC1681</strain>
    </source>
</reference>
<evidence type="ECO:0000313" key="6">
    <source>
        <dbReference type="EMBL" id="CAD8432164.1"/>
    </source>
</evidence>